<protein>
    <recommendedName>
        <fullName evidence="3">tetrahydrofolate synthase</fullName>
        <ecNumber evidence="3">6.3.2.17</ecNumber>
    </recommendedName>
    <alternativeName>
        <fullName evidence="11">Folylpoly-gamma-glutamate synthetase</fullName>
    </alternativeName>
    <alternativeName>
        <fullName evidence="10">Tetrahydrofolylpolyglutamate synthase</fullName>
    </alternativeName>
</protein>
<proteinExistence type="inferred from homology"/>
<evidence type="ECO:0000256" key="5">
    <source>
        <dbReference type="ARBA" id="ARBA00022598"/>
    </source>
</evidence>
<dbReference type="NCBIfam" id="TIGR01499">
    <property type="entry name" value="folC"/>
    <property type="match status" value="1"/>
</dbReference>
<sequence>MAKRSMKSVEIQINNLEKDAENFTGSRDDLHNLTQALTSLKVTSNNVAPLSIAVDELRTGVPGLARRVMNFFKFVFNEEKTTKETDNTHLKNNQIRFKLKNEVKFYTALFIGISFTVNDIKSFKIDAFQATCKLAERYIQTYDLKQYFQNEDILKAIPLWEGTLPNWDDDFQLFEKAVFKNFHKTALSKDTTNELPASDDAKGQADEPAKKKRKPLPNNVPGINWEGLDDSFLSTHIAFLGGDVNTLFLGRLDCKGVICNEDGELDSVEPSTDFQLSVGPYRNAIQALCVQENVNPSLDVQTRGSFDVDQQLHVRMDPERRWEIALAIIDPVPWKVMVVKAGLHAFPEHRQVEPLSYSFVGNDFLPILKRVLPYLNEVEVVKLLGSAYLTKVTSICLSTSYFSDAKWKNKVLNIATEFLAQHKELFPHHAGNVVQYKENTARIELRKLALARLSRKMDAKELCKEVQTLIQNYERKSKRSNGWYGEMLLFHARLLVDMEEFEDALKVLAQFKPLDAENISWLEHIQRNDIEFRKGEITRYKGDFEQSLAIFRDLLEQQPTPPKVITHMPAVLSECGHFDKALSLLRDDLHYTGRKKTTTARRLALALAETLLMKAAWMRINGQPISDIDSLVYEAESLLKEYEYRFQKPEELALVGKITQFRFLLASAIGKHLAGKNGEAIVCWEKVQSASGELWPEGYTNMIIAYSLSDLYSRQGKREQGEEMEDFVLCLLHGLDPDNHPKESIGILRSRSVQWRSANDSTYAKSNIPNNYFMKEWLRVIGCKDLSDLNAIHITGTKGKSSTAAYTESLIRAYFRRLGKPFKVGLYTSPHIVEERDRIRINFEPISKELFASSFSEVWNRINATPRDWPLPGYLQLLALVSVHIFRKEAVNVAVYEVHAGGRKDATNIFSQPVACGFTTIDLDHADLLGGTIQSVAWHKSGILKPNKPAFSMPQDEVAAEVLRTESTKLDCQLEFTSINPDLPDFPQLRLDAQKHNASLAIKLANAYLQGRGGELTAEDIRNGIQHCQLPGRFQTINNERGQWFLDVAHNRLSLPVALAWFKAETHANPRARNVLVFGHESQRDTHDLISTIVEFCVKHELKFDEVVLSPYKRYGVQMNSSAESDASFWRQLQPSLEIKCASSLQDTMVEMSRSNGHYSTLITGSTYLVGDALNILQHWRTVV</sequence>
<dbReference type="PANTHER" id="PTHR11136">
    <property type="entry name" value="FOLYLPOLYGLUTAMATE SYNTHASE-RELATED"/>
    <property type="match status" value="1"/>
</dbReference>
<evidence type="ECO:0000256" key="6">
    <source>
        <dbReference type="ARBA" id="ARBA00022723"/>
    </source>
</evidence>
<name>W9HA94_FUSOX</name>
<dbReference type="EMBL" id="JH717865">
    <property type="protein sequence ID" value="EWY79478.1"/>
    <property type="molecule type" value="Genomic_DNA"/>
</dbReference>
<evidence type="ECO:0000256" key="4">
    <source>
        <dbReference type="ARBA" id="ARBA00022563"/>
    </source>
</evidence>
<evidence type="ECO:0000256" key="11">
    <source>
        <dbReference type="ARBA" id="ARBA00030876"/>
    </source>
</evidence>
<keyword evidence="9" id="KW-0460">Magnesium</keyword>
<dbReference type="AlphaFoldDB" id="W9HA94"/>
<evidence type="ECO:0000313" key="15">
    <source>
        <dbReference type="Proteomes" id="UP000030753"/>
    </source>
</evidence>
<evidence type="ECO:0000256" key="1">
    <source>
        <dbReference type="ARBA" id="ARBA00005150"/>
    </source>
</evidence>
<keyword evidence="7" id="KW-0547">Nucleotide-binding</keyword>
<dbReference type="EC" id="6.3.2.17" evidence="3"/>
<dbReference type="HOGENOM" id="CLU_272613_0_0_1"/>
<dbReference type="GO" id="GO:0006730">
    <property type="term" value="P:one-carbon metabolic process"/>
    <property type="evidence" value="ECO:0007669"/>
    <property type="project" value="UniProtKB-KW"/>
</dbReference>
<evidence type="ECO:0000256" key="8">
    <source>
        <dbReference type="ARBA" id="ARBA00022840"/>
    </source>
</evidence>
<dbReference type="GO" id="GO:0005524">
    <property type="term" value="F:ATP binding"/>
    <property type="evidence" value="ECO:0007669"/>
    <property type="project" value="UniProtKB-KW"/>
</dbReference>
<keyword evidence="5" id="KW-0436">Ligase</keyword>
<evidence type="ECO:0000256" key="2">
    <source>
        <dbReference type="ARBA" id="ARBA00008276"/>
    </source>
</evidence>
<dbReference type="GO" id="GO:0046872">
    <property type="term" value="F:metal ion binding"/>
    <property type="evidence" value="ECO:0007669"/>
    <property type="project" value="UniProtKB-KW"/>
</dbReference>
<dbReference type="SUPFAM" id="SSF53244">
    <property type="entry name" value="MurD-like peptide ligases, peptide-binding domain"/>
    <property type="match status" value="1"/>
</dbReference>
<evidence type="ECO:0000313" key="14">
    <source>
        <dbReference type="EMBL" id="EWY79478.1"/>
    </source>
</evidence>
<dbReference type="InterPro" id="IPR036615">
    <property type="entry name" value="Mur_ligase_C_dom_sf"/>
</dbReference>
<comment type="catalytic activity">
    <reaction evidence="12">
        <text>(6S)-5,6,7,8-tetrahydrofolyl-(gamma-L-Glu)(n) + L-glutamate + ATP = (6S)-5,6,7,8-tetrahydrofolyl-(gamma-L-Glu)(n+1) + ADP + phosphate + H(+)</text>
        <dbReference type="Rhea" id="RHEA:10580"/>
        <dbReference type="Rhea" id="RHEA-COMP:14738"/>
        <dbReference type="Rhea" id="RHEA-COMP:14740"/>
        <dbReference type="ChEBI" id="CHEBI:15378"/>
        <dbReference type="ChEBI" id="CHEBI:29985"/>
        <dbReference type="ChEBI" id="CHEBI:30616"/>
        <dbReference type="ChEBI" id="CHEBI:43474"/>
        <dbReference type="ChEBI" id="CHEBI:141005"/>
        <dbReference type="ChEBI" id="CHEBI:456216"/>
        <dbReference type="EC" id="6.3.2.17"/>
    </reaction>
</comment>
<comment type="similarity">
    <text evidence="2">Belongs to the folylpolyglutamate synthase family.</text>
</comment>
<dbReference type="Proteomes" id="UP000030753">
    <property type="component" value="Unassembled WGS sequence"/>
</dbReference>
<dbReference type="Gene3D" id="3.40.1190.10">
    <property type="entry name" value="Mur-like, catalytic domain"/>
    <property type="match status" value="1"/>
</dbReference>
<evidence type="ECO:0000256" key="7">
    <source>
        <dbReference type="ARBA" id="ARBA00022741"/>
    </source>
</evidence>
<organism evidence="14 15">
    <name type="scientific">Fusarium oxysporum NRRL 32931</name>
    <dbReference type="NCBI Taxonomy" id="660029"/>
    <lineage>
        <taxon>Eukaryota</taxon>
        <taxon>Fungi</taxon>
        <taxon>Dikarya</taxon>
        <taxon>Ascomycota</taxon>
        <taxon>Pezizomycotina</taxon>
        <taxon>Sordariomycetes</taxon>
        <taxon>Hypocreomycetidae</taxon>
        <taxon>Hypocreales</taxon>
        <taxon>Nectriaceae</taxon>
        <taxon>Fusarium</taxon>
        <taxon>Fusarium oxysporum species complex</taxon>
    </lineage>
</organism>
<dbReference type="SUPFAM" id="SSF53623">
    <property type="entry name" value="MurD-like peptide ligases, catalytic domain"/>
    <property type="match status" value="1"/>
</dbReference>
<dbReference type="GO" id="GO:0004326">
    <property type="term" value="F:tetrahydrofolylpolyglutamate synthase activity"/>
    <property type="evidence" value="ECO:0007669"/>
    <property type="project" value="UniProtKB-EC"/>
</dbReference>
<dbReference type="GO" id="GO:0005829">
    <property type="term" value="C:cytosol"/>
    <property type="evidence" value="ECO:0007669"/>
    <property type="project" value="TreeGrafter"/>
</dbReference>
<keyword evidence="6" id="KW-0479">Metal-binding</keyword>
<dbReference type="PANTHER" id="PTHR11136:SF5">
    <property type="entry name" value="FOLYLPOLYGLUTAMATE SYNTHASE, MITOCHONDRIAL"/>
    <property type="match status" value="1"/>
</dbReference>
<comment type="pathway">
    <text evidence="1">Cofactor biosynthesis; tetrahydrofolylpolyglutamate biosynthesis.</text>
</comment>
<dbReference type="UniPathway" id="UPA00850"/>
<dbReference type="SUPFAM" id="SSF48452">
    <property type="entry name" value="TPR-like"/>
    <property type="match status" value="1"/>
</dbReference>
<accession>W9HA94</accession>
<feature type="compositionally biased region" description="Basic and acidic residues" evidence="13">
    <location>
        <begin position="199"/>
        <end position="209"/>
    </location>
</feature>
<evidence type="ECO:0000256" key="10">
    <source>
        <dbReference type="ARBA" id="ARBA00030592"/>
    </source>
</evidence>
<dbReference type="GO" id="GO:0005739">
    <property type="term" value="C:mitochondrion"/>
    <property type="evidence" value="ECO:0007669"/>
    <property type="project" value="TreeGrafter"/>
</dbReference>
<dbReference type="InterPro" id="IPR001645">
    <property type="entry name" value="Folylpolyglutamate_synth"/>
</dbReference>
<evidence type="ECO:0000256" key="13">
    <source>
        <dbReference type="SAM" id="MobiDB-lite"/>
    </source>
</evidence>
<gene>
    <name evidence="14" type="ORF">FOYG_17383</name>
</gene>
<dbReference type="InterPro" id="IPR036565">
    <property type="entry name" value="Mur-like_cat_sf"/>
</dbReference>
<dbReference type="InterPro" id="IPR011990">
    <property type="entry name" value="TPR-like_helical_dom_sf"/>
</dbReference>
<evidence type="ECO:0000256" key="3">
    <source>
        <dbReference type="ARBA" id="ARBA00013025"/>
    </source>
</evidence>
<feature type="region of interest" description="Disordered" evidence="13">
    <location>
        <begin position="193"/>
        <end position="220"/>
    </location>
</feature>
<dbReference type="Gene3D" id="3.90.190.20">
    <property type="entry name" value="Mur ligase, C-terminal domain"/>
    <property type="match status" value="1"/>
</dbReference>
<keyword evidence="4" id="KW-0554">One-carbon metabolism</keyword>
<dbReference type="Gene3D" id="1.25.40.10">
    <property type="entry name" value="Tetratricopeptide repeat domain"/>
    <property type="match status" value="1"/>
</dbReference>
<evidence type="ECO:0000256" key="9">
    <source>
        <dbReference type="ARBA" id="ARBA00022842"/>
    </source>
</evidence>
<keyword evidence="8" id="KW-0067">ATP-binding</keyword>
<reference evidence="14 15" key="1">
    <citation type="submission" date="2011-06" db="EMBL/GenBank/DDBJ databases">
        <title>The Genome Sequence of Fusarium oxysporum FOSC 3-a.</title>
        <authorList>
            <consortium name="The Broad Institute Genome Sequencing Platform"/>
            <person name="Ma L.-J."/>
            <person name="Gale L.R."/>
            <person name="Schwartz D.C."/>
            <person name="Zhou S."/>
            <person name="Corby-Kistler H."/>
            <person name="Young S.K."/>
            <person name="Zeng Q."/>
            <person name="Gargeya S."/>
            <person name="Fitzgerald M."/>
            <person name="Haas B."/>
            <person name="Abouelleil A."/>
            <person name="Alvarado L."/>
            <person name="Arachchi H.M."/>
            <person name="Berlin A."/>
            <person name="Brown A."/>
            <person name="Chapman S.B."/>
            <person name="Chen Z."/>
            <person name="Dunbar C."/>
            <person name="Freedman E."/>
            <person name="Gearin G."/>
            <person name="Gellesch M."/>
            <person name="Goldberg J."/>
            <person name="Griggs A."/>
            <person name="Gujja S."/>
            <person name="Heiman D."/>
            <person name="Howarth C."/>
            <person name="Larson L."/>
            <person name="Lui A."/>
            <person name="MacDonald P.J.P."/>
            <person name="Mehta T."/>
            <person name="Montmayeur A."/>
            <person name="Murphy C."/>
            <person name="Neiman D."/>
            <person name="Pearson M."/>
            <person name="Priest M."/>
            <person name="Roberts A."/>
            <person name="Saif S."/>
            <person name="Shea T."/>
            <person name="Shenoy N."/>
            <person name="Sisk P."/>
            <person name="Stolte C."/>
            <person name="Sykes S."/>
            <person name="Wortman J."/>
            <person name="Nusbaum C."/>
            <person name="Birren B."/>
        </authorList>
    </citation>
    <scope>NUCLEOTIDE SEQUENCE [LARGE SCALE GENOMIC DNA]</scope>
    <source>
        <strain evidence="15">FOSC 3-a</strain>
    </source>
</reference>
<evidence type="ECO:0000256" key="12">
    <source>
        <dbReference type="ARBA" id="ARBA00047493"/>
    </source>
</evidence>